<organism evidence="3 5">
    <name type="scientific">Francisella orientalis</name>
    <dbReference type="NCBI Taxonomy" id="299583"/>
    <lineage>
        <taxon>Bacteria</taxon>
        <taxon>Pseudomonadati</taxon>
        <taxon>Pseudomonadota</taxon>
        <taxon>Gammaproteobacteria</taxon>
        <taxon>Thiotrichales</taxon>
        <taxon>Francisellaceae</taxon>
        <taxon>Francisella</taxon>
    </lineage>
</organism>
<keyword evidence="1" id="KW-1133">Transmembrane helix</keyword>
<dbReference type="Proteomes" id="UP000035930">
    <property type="component" value="Chromosome"/>
</dbReference>
<reference evidence="4" key="1">
    <citation type="submission" date="2015-02" db="EMBL/GenBank/DDBJ databases">
        <title>Complete genome sequence of Francisella noatunensis subsp. orientalis FNO190 isolated from farm-raised Nile tilapia in Brazil.</title>
        <authorList>
            <person name="Figueiredo H.C.P."/>
            <person name="Leal C.A.G."/>
            <person name="Pereira F.L."/>
            <person name="Soares S.C."/>
            <person name="Goncalves L.A."/>
            <person name="Dorella F.A."/>
            <person name="Carvalho A.F."/>
            <person name="Azevedo V.A.C."/>
        </authorList>
    </citation>
    <scope>NUCLEOTIDE SEQUENCE [LARGE SCALE GENOMIC DNA]</scope>
    <source>
        <strain evidence="4">FNO190</strain>
    </source>
</reference>
<gene>
    <name evidence="3" type="ORF">CHQ83_00360</name>
    <name evidence="2" type="ORF">FNO190_0006</name>
</gene>
<accession>A0AAP6XC17</accession>
<feature type="transmembrane region" description="Helical" evidence="1">
    <location>
        <begin position="102"/>
        <end position="122"/>
    </location>
</feature>
<protein>
    <submittedName>
        <fullName evidence="3">Uncharacterized protein</fullName>
    </submittedName>
</protein>
<reference evidence="2" key="2">
    <citation type="submission" date="2017-08" db="EMBL/GenBank/DDBJ databases">
        <title>Complete Genome Sequence of Francisella noatunensis subsp. orientalis strain FNO190.</title>
        <authorList>
            <person name="Pereira F.L."/>
            <person name="Goncalves L.A."/>
            <person name="Guilherme T.C."/>
            <person name="Soares S.C."/>
            <person name="Dorella F.A."/>
            <person name="Carvalho A.F."/>
            <person name="Leibowitz M.P."/>
            <person name="Leal C.A.G."/>
            <person name="Azevedo V.A.C."/>
            <person name="Figueiredo H.C.P."/>
        </authorList>
    </citation>
    <scope>NUCLEOTIDE SEQUENCE</scope>
    <source>
        <strain evidence="2">FNO190</strain>
    </source>
</reference>
<dbReference type="EMBL" id="QPQM01000001">
    <property type="protein sequence ID" value="NIY55954.1"/>
    <property type="molecule type" value="Genomic_DNA"/>
</dbReference>
<evidence type="ECO:0000313" key="4">
    <source>
        <dbReference type="Proteomes" id="UP000035930"/>
    </source>
</evidence>
<name>A0AAP6XC17_9GAMM</name>
<dbReference type="AlphaFoldDB" id="A0AAP6XC17"/>
<dbReference type="GeneID" id="45432211"/>
<keyword evidence="4" id="KW-1185">Reference proteome</keyword>
<dbReference type="EMBL" id="CP011923">
    <property type="protein sequence ID" value="AKN87908.1"/>
    <property type="molecule type" value="Genomic_DNA"/>
</dbReference>
<evidence type="ECO:0000313" key="5">
    <source>
        <dbReference type="Proteomes" id="UP000774689"/>
    </source>
</evidence>
<dbReference type="Proteomes" id="UP000774689">
    <property type="component" value="Unassembled WGS sequence"/>
</dbReference>
<evidence type="ECO:0000256" key="1">
    <source>
        <dbReference type="SAM" id="Phobius"/>
    </source>
</evidence>
<dbReference type="RefSeq" id="WP_014714136.1">
    <property type="nucleotide sequence ID" value="NZ_CP011923.2"/>
</dbReference>
<keyword evidence="1" id="KW-0472">Membrane</keyword>
<evidence type="ECO:0000313" key="2">
    <source>
        <dbReference type="EMBL" id="AKN87908.1"/>
    </source>
</evidence>
<evidence type="ECO:0000313" key="3">
    <source>
        <dbReference type="EMBL" id="NIY55954.1"/>
    </source>
</evidence>
<keyword evidence="1" id="KW-0812">Transmembrane</keyword>
<reference evidence="3" key="3">
    <citation type="journal article" date="2020" name="Int. J. Syst. Evol. Microbiol.">
        <title>Reclassification of Francisella noatunensis subsp. orientalis Ottem et al. 2009 as Francisella orientalis sp. nov., Francisella noatunensis subsp. chilensis subsp. nov. and emended description of Francisella noatunensis.</title>
        <authorList>
            <person name="Ramirez-Paredes J.G."/>
            <person name="Larsson P."/>
            <person name="Thompson K.D."/>
            <person name="Penman D.J."/>
            <person name="Busse H.J."/>
            <person name="Ohrman C."/>
            <person name="Sjodin A."/>
            <person name="Soto E."/>
            <person name="Richards R.H."/>
            <person name="Adams A."/>
            <person name="Colquhoun D.J."/>
        </authorList>
    </citation>
    <scope>NUCLEOTIDE SEQUENCE</scope>
    <source>
        <strain evidence="3">LADL-07285A</strain>
    </source>
</reference>
<proteinExistence type="predicted"/>
<sequence length="155" mass="18612">MQYLEQNCKLTLIESLEEYNKNYSFLNSNDGHDEASKWFRNHDIAHISYGTIPFEIRGEAINDTWTLVGTNVTLKGYKKFFNFVNYKTVINSYLKKYKYKSIVYLVMIKHIPVCLLTVFKAYRMSKKWDWYNYDKYLNTPLSDIRKEFNIKVIKP</sequence>